<dbReference type="Gene3D" id="2.60.40.420">
    <property type="entry name" value="Cupredoxins - blue copper proteins"/>
    <property type="match status" value="1"/>
</dbReference>
<evidence type="ECO:0000313" key="2">
    <source>
        <dbReference type="EMBL" id="KAL3642372.1"/>
    </source>
</evidence>
<organism evidence="2 3">
    <name type="scientific">Castilleja foliolosa</name>
    <dbReference type="NCBI Taxonomy" id="1961234"/>
    <lineage>
        <taxon>Eukaryota</taxon>
        <taxon>Viridiplantae</taxon>
        <taxon>Streptophyta</taxon>
        <taxon>Embryophyta</taxon>
        <taxon>Tracheophyta</taxon>
        <taxon>Spermatophyta</taxon>
        <taxon>Magnoliopsida</taxon>
        <taxon>eudicotyledons</taxon>
        <taxon>Gunneridae</taxon>
        <taxon>Pentapetalae</taxon>
        <taxon>asterids</taxon>
        <taxon>lamiids</taxon>
        <taxon>Lamiales</taxon>
        <taxon>Orobanchaceae</taxon>
        <taxon>Pedicularideae</taxon>
        <taxon>Castillejinae</taxon>
        <taxon>Castilleja</taxon>
    </lineage>
</organism>
<dbReference type="SUPFAM" id="SSF49503">
    <property type="entry name" value="Cupredoxins"/>
    <property type="match status" value="1"/>
</dbReference>
<dbReference type="Proteomes" id="UP001632038">
    <property type="component" value="Unassembled WGS sequence"/>
</dbReference>
<dbReference type="PANTHER" id="PTHR33021">
    <property type="entry name" value="BLUE COPPER PROTEIN"/>
    <property type="match status" value="1"/>
</dbReference>
<accession>A0ABD3DK17</accession>
<keyword evidence="3" id="KW-1185">Reference proteome</keyword>
<dbReference type="InterPro" id="IPR039391">
    <property type="entry name" value="Phytocyanin-like"/>
</dbReference>
<dbReference type="InterPro" id="IPR003245">
    <property type="entry name" value="Phytocyanin_dom"/>
</dbReference>
<protein>
    <recommendedName>
        <fullName evidence="1">Phytocyanin domain-containing protein</fullName>
    </recommendedName>
</protein>
<dbReference type="PANTHER" id="PTHR33021:SF193">
    <property type="entry name" value="OS06G0218600 PROTEIN"/>
    <property type="match status" value="1"/>
</dbReference>
<feature type="domain" description="Phytocyanin" evidence="1">
    <location>
        <begin position="36"/>
        <end position="131"/>
    </location>
</feature>
<gene>
    <name evidence="2" type="ORF">CASFOL_013187</name>
</gene>
<comment type="caution">
    <text evidence="2">The sequence shown here is derived from an EMBL/GenBank/DDBJ whole genome shotgun (WGS) entry which is preliminary data.</text>
</comment>
<sequence>MYKLERGGRVLVAATTAAVMLLSMVVTFQSDAAVASTYTIQWGEGPDLKTPFKGLKALKAGDKLVFSYTNTDSYNVMEVDRDRYINCNGVGPTVYHTGNDTFELAKGVHYFICGAYDYCLNNNMKVNVTVI</sequence>
<dbReference type="InterPro" id="IPR008972">
    <property type="entry name" value="Cupredoxin"/>
</dbReference>
<dbReference type="AlphaFoldDB" id="A0ABD3DK17"/>
<evidence type="ECO:0000259" key="1">
    <source>
        <dbReference type="PROSITE" id="PS51485"/>
    </source>
</evidence>
<dbReference type="Pfam" id="PF02298">
    <property type="entry name" value="Cu_bind_like"/>
    <property type="match status" value="1"/>
</dbReference>
<dbReference type="PROSITE" id="PS51485">
    <property type="entry name" value="PHYTOCYANIN"/>
    <property type="match status" value="1"/>
</dbReference>
<name>A0ABD3DK17_9LAMI</name>
<dbReference type="EMBL" id="JAVIJP010000016">
    <property type="protein sequence ID" value="KAL3642372.1"/>
    <property type="molecule type" value="Genomic_DNA"/>
</dbReference>
<proteinExistence type="predicted"/>
<evidence type="ECO:0000313" key="3">
    <source>
        <dbReference type="Proteomes" id="UP001632038"/>
    </source>
</evidence>
<reference evidence="3" key="1">
    <citation type="journal article" date="2024" name="IScience">
        <title>Strigolactones Initiate the Formation of Haustorium-like Structures in Castilleja.</title>
        <authorList>
            <person name="Buerger M."/>
            <person name="Peterson D."/>
            <person name="Chory J."/>
        </authorList>
    </citation>
    <scope>NUCLEOTIDE SEQUENCE [LARGE SCALE GENOMIC DNA]</scope>
</reference>